<dbReference type="RefSeq" id="WP_378220620.1">
    <property type="nucleotide sequence ID" value="NZ_JBHRTK010000012.1"/>
</dbReference>
<name>A0ABV7KCT4_9HYPH</name>
<dbReference type="EMBL" id="JBHRTK010000012">
    <property type="protein sequence ID" value="MFC3206816.1"/>
    <property type="molecule type" value="Genomic_DNA"/>
</dbReference>
<protein>
    <submittedName>
        <fullName evidence="1">Uncharacterized protein</fullName>
    </submittedName>
</protein>
<accession>A0ABV7KCT4</accession>
<gene>
    <name evidence="1" type="ORF">ACFOHJ_11385</name>
</gene>
<evidence type="ECO:0000313" key="2">
    <source>
        <dbReference type="Proteomes" id="UP001595583"/>
    </source>
</evidence>
<dbReference type="Proteomes" id="UP001595583">
    <property type="component" value="Unassembled WGS sequence"/>
</dbReference>
<reference evidence="2" key="1">
    <citation type="journal article" date="2019" name="Int. J. Syst. Evol. Microbiol.">
        <title>The Global Catalogue of Microorganisms (GCM) 10K type strain sequencing project: providing services to taxonomists for standard genome sequencing and annotation.</title>
        <authorList>
            <consortium name="The Broad Institute Genomics Platform"/>
            <consortium name="The Broad Institute Genome Sequencing Center for Infectious Disease"/>
            <person name="Wu L."/>
            <person name="Ma J."/>
        </authorList>
    </citation>
    <scope>NUCLEOTIDE SEQUENCE [LARGE SCALE GENOMIC DNA]</scope>
    <source>
        <strain evidence="2">KCTC 52165</strain>
    </source>
</reference>
<organism evidence="1 2">
    <name type="scientific">Aquamicrobium soli</name>
    <dbReference type="NCBI Taxonomy" id="1811518"/>
    <lineage>
        <taxon>Bacteria</taxon>
        <taxon>Pseudomonadati</taxon>
        <taxon>Pseudomonadota</taxon>
        <taxon>Alphaproteobacteria</taxon>
        <taxon>Hyphomicrobiales</taxon>
        <taxon>Phyllobacteriaceae</taxon>
        <taxon>Aquamicrobium</taxon>
    </lineage>
</organism>
<comment type="caution">
    <text evidence="1">The sequence shown here is derived from an EMBL/GenBank/DDBJ whole genome shotgun (WGS) entry which is preliminary data.</text>
</comment>
<proteinExistence type="predicted"/>
<sequence length="80" mass="8993">MTERKEAVRADDPKKRDWLDVSTLPQIQGSRVIALVETEIALDEYIPALLIGGWRRVGSHDRIVGWRPSGEGKQEVPNEG</sequence>
<keyword evidence="2" id="KW-1185">Reference proteome</keyword>
<evidence type="ECO:0000313" key="1">
    <source>
        <dbReference type="EMBL" id="MFC3206816.1"/>
    </source>
</evidence>